<dbReference type="Proteomes" id="UP000005824">
    <property type="component" value="Unassembled WGS sequence"/>
</dbReference>
<dbReference type="RefSeq" id="WP_006980665.1">
    <property type="nucleotide sequence ID" value="NZ_ABVL01000009.1"/>
</dbReference>
<keyword evidence="3" id="KW-0597">Phosphoprotein</keyword>
<feature type="domain" description="PAS" evidence="9">
    <location>
        <begin position="196"/>
        <end position="265"/>
    </location>
</feature>
<keyword evidence="12" id="KW-1185">Reference proteome</keyword>
<name>B4D352_9BACT</name>
<dbReference type="SMART" id="SM00091">
    <property type="entry name" value="PAS"/>
    <property type="match status" value="3"/>
</dbReference>
<dbReference type="AlphaFoldDB" id="B4D352"/>
<dbReference type="InterPro" id="IPR029016">
    <property type="entry name" value="GAF-like_dom_sf"/>
</dbReference>
<feature type="domain" description="PAC" evidence="10">
    <location>
        <begin position="142"/>
        <end position="195"/>
    </location>
</feature>
<dbReference type="SMART" id="SM00086">
    <property type="entry name" value="PAC"/>
    <property type="match status" value="3"/>
</dbReference>
<feature type="domain" description="Histidine kinase" evidence="8">
    <location>
        <begin position="661"/>
        <end position="879"/>
    </location>
</feature>
<dbReference type="SUPFAM" id="SSF55781">
    <property type="entry name" value="GAF domain-like"/>
    <property type="match status" value="1"/>
</dbReference>
<evidence type="ECO:0000259" key="8">
    <source>
        <dbReference type="PROSITE" id="PS50109"/>
    </source>
</evidence>
<evidence type="ECO:0000313" key="12">
    <source>
        <dbReference type="Proteomes" id="UP000005824"/>
    </source>
</evidence>
<keyword evidence="5 11" id="KW-0418">Kinase</keyword>
<dbReference type="InterPro" id="IPR003018">
    <property type="entry name" value="GAF"/>
</dbReference>
<dbReference type="SMART" id="SM00065">
    <property type="entry name" value="GAF"/>
    <property type="match status" value="1"/>
</dbReference>
<evidence type="ECO:0000256" key="3">
    <source>
        <dbReference type="ARBA" id="ARBA00022553"/>
    </source>
</evidence>
<dbReference type="GO" id="GO:0000155">
    <property type="term" value="F:phosphorelay sensor kinase activity"/>
    <property type="evidence" value="ECO:0007669"/>
    <property type="project" value="InterPro"/>
</dbReference>
<dbReference type="InParanoid" id="B4D352"/>
<feature type="domain" description="PAS" evidence="9">
    <location>
        <begin position="65"/>
        <end position="138"/>
    </location>
</feature>
<dbReference type="Pfam" id="PF00512">
    <property type="entry name" value="HisKA"/>
    <property type="match status" value="1"/>
</dbReference>
<dbReference type="Gene3D" id="3.30.565.10">
    <property type="entry name" value="Histidine kinase-like ATPase, C-terminal domain"/>
    <property type="match status" value="1"/>
</dbReference>
<dbReference type="InterPro" id="IPR004358">
    <property type="entry name" value="Sig_transdc_His_kin-like_C"/>
</dbReference>
<comment type="caution">
    <text evidence="11">The sequence shown here is derived from an EMBL/GenBank/DDBJ whole genome shotgun (WGS) entry which is preliminary data.</text>
</comment>
<evidence type="ECO:0000256" key="4">
    <source>
        <dbReference type="ARBA" id="ARBA00022679"/>
    </source>
</evidence>
<dbReference type="Pfam" id="PF02518">
    <property type="entry name" value="HATPase_c"/>
    <property type="match status" value="1"/>
</dbReference>
<dbReference type="SUPFAM" id="SSF55874">
    <property type="entry name" value="ATPase domain of HSP90 chaperone/DNA topoisomerase II/histidine kinase"/>
    <property type="match status" value="1"/>
</dbReference>
<dbReference type="eggNOG" id="COG2203">
    <property type="taxonomic scope" value="Bacteria"/>
</dbReference>
<dbReference type="PROSITE" id="PS50112">
    <property type="entry name" value="PAS"/>
    <property type="match status" value="2"/>
</dbReference>
<evidence type="ECO:0000259" key="9">
    <source>
        <dbReference type="PROSITE" id="PS50112"/>
    </source>
</evidence>
<organism evidence="11 12">
    <name type="scientific">Chthoniobacter flavus Ellin428</name>
    <dbReference type="NCBI Taxonomy" id="497964"/>
    <lineage>
        <taxon>Bacteria</taxon>
        <taxon>Pseudomonadati</taxon>
        <taxon>Verrucomicrobiota</taxon>
        <taxon>Spartobacteria</taxon>
        <taxon>Chthoniobacterales</taxon>
        <taxon>Chthoniobacteraceae</taxon>
        <taxon>Chthoniobacter</taxon>
    </lineage>
</organism>
<evidence type="ECO:0000256" key="7">
    <source>
        <dbReference type="SAM" id="Phobius"/>
    </source>
</evidence>
<feature type="coiled-coil region" evidence="6">
    <location>
        <begin position="613"/>
        <end position="661"/>
    </location>
</feature>
<evidence type="ECO:0000313" key="11">
    <source>
        <dbReference type="EMBL" id="EDY19163.1"/>
    </source>
</evidence>
<dbReference type="InterPro" id="IPR036097">
    <property type="entry name" value="HisK_dim/P_sf"/>
</dbReference>
<dbReference type="STRING" id="497964.CfE428DRAFT_3340"/>
<keyword evidence="7" id="KW-0812">Transmembrane</keyword>
<dbReference type="GO" id="GO:0005886">
    <property type="term" value="C:plasma membrane"/>
    <property type="evidence" value="ECO:0007669"/>
    <property type="project" value="TreeGrafter"/>
</dbReference>
<dbReference type="SUPFAM" id="SSF55785">
    <property type="entry name" value="PYP-like sensor domain (PAS domain)"/>
    <property type="match status" value="3"/>
</dbReference>
<reference evidence="11 12" key="1">
    <citation type="journal article" date="2011" name="J. Bacteriol.">
        <title>Genome sequence of Chthoniobacter flavus Ellin428, an aerobic heterotrophic soil bacterium.</title>
        <authorList>
            <person name="Kant R."/>
            <person name="van Passel M.W."/>
            <person name="Palva A."/>
            <person name="Lucas S."/>
            <person name="Lapidus A."/>
            <person name="Glavina Del Rio T."/>
            <person name="Dalin E."/>
            <person name="Tice H."/>
            <person name="Bruce D."/>
            <person name="Goodwin L."/>
            <person name="Pitluck S."/>
            <person name="Larimer F.W."/>
            <person name="Land M.L."/>
            <person name="Hauser L."/>
            <person name="Sangwan P."/>
            <person name="de Vos W.M."/>
            <person name="Janssen P.H."/>
            <person name="Smidt H."/>
        </authorList>
    </citation>
    <scope>NUCLEOTIDE SEQUENCE [LARGE SCALE GENOMIC DNA]</scope>
    <source>
        <strain evidence="11 12">Ellin428</strain>
    </source>
</reference>
<feature type="domain" description="PAC" evidence="10">
    <location>
        <begin position="268"/>
        <end position="320"/>
    </location>
</feature>
<dbReference type="SMART" id="SM00388">
    <property type="entry name" value="HisKA"/>
    <property type="match status" value="1"/>
</dbReference>
<dbReference type="SMART" id="SM00387">
    <property type="entry name" value="HATPase_c"/>
    <property type="match status" value="1"/>
</dbReference>
<dbReference type="PROSITE" id="PS50113">
    <property type="entry name" value="PAC"/>
    <property type="match status" value="2"/>
</dbReference>
<sequence>MTGLGVHLPLVDFGTLLTVYPLEKAEDRTSSQMLVLLAIMTITTAVVIILSTLRRRRDWARTHIREQWLATMLRSIGDGVVATDAAGRVTFMNNIAQELTGWKEGEAEQKPLVKVFQTLDRKARQPTDNPIDLVVREGRAITSIEPVLLIARDGAEHIVVSKATPIRDADGAVTGVVFVFHDVTQRELAESALRASQEMFRLITDHISDLVAVLDLHGRRLYASESHSQFIAPARELYLTPAFEEIHPDDRERLRRLFAEIASTGGSQRAEFRLIGRNGQVFCMESVLTLIRSAEGQAEKVLMVSRDMSERQRAEARVHSEMQFSDTLINSMPGIFYLYRGADRKILRWNKNLETVTGYRAAEIETLDALSYFPEEEKPFVHERMLKCFAEGSADIEVNLLAKNGRRTPFYVTGFRIDIDGRPCMLGIGIDITARLAAEGALRATMFRLTRQNAVLGEKARNARSLGAELSASLRIITELAAETLDVSRASIWFYNEAQTKICCADLFEKDKGQHSSGIELTAADFPIYFKALAEERVIAAGHAPTDPRTGEFDATYLHPLGIHSMLDAPIRGSGKMVGVICHEHTGEPREWQPDEESFAGSMADLVALSLEVEQRRQAETALRETLDNLEHKVTERTRDLEAANERLQELDRLKSEFLATMSHELRTPLNSVIGFTGILRQELAGPMNDEQKKQLGMVHSSARHLLNLINDLLDLSRVESGKMELFLEDFVVADLVKEIDQCLAPQVQQKKLRLETSLDQPTLRIRTDRNKSFQILLNLTNNAVKFTAVGRVTLKVTSDADQVQFEVADTGIGIKPESLPHLFEAFRQVDGSARRVYEGTGLGLYLSKQLAKMLGGNITVESEFGIGSRFTLVLPQNTPPANHKYEREDSSRRG</sequence>
<dbReference type="Pfam" id="PF01590">
    <property type="entry name" value="GAF"/>
    <property type="match status" value="1"/>
</dbReference>
<dbReference type="PANTHER" id="PTHR43047:SF63">
    <property type="entry name" value="HISTIDINE KINASE"/>
    <property type="match status" value="1"/>
</dbReference>
<dbReference type="SUPFAM" id="SSF47384">
    <property type="entry name" value="Homodimeric domain of signal transducing histidine kinase"/>
    <property type="match status" value="1"/>
</dbReference>
<dbReference type="Pfam" id="PF08448">
    <property type="entry name" value="PAS_4"/>
    <property type="match status" value="2"/>
</dbReference>
<evidence type="ECO:0000256" key="6">
    <source>
        <dbReference type="SAM" id="Coils"/>
    </source>
</evidence>
<dbReference type="CDD" id="cd16922">
    <property type="entry name" value="HATPase_EvgS-ArcB-TorS-like"/>
    <property type="match status" value="1"/>
</dbReference>
<keyword evidence="4 11" id="KW-0808">Transferase</keyword>
<evidence type="ECO:0000256" key="5">
    <source>
        <dbReference type="ARBA" id="ARBA00022777"/>
    </source>
</evidence>
<dbReference type="Pfam" id="PF13426">
    <property type="entry name" value="PAS_9"/>
    <property type="match status" value="1"/>
</dbReference>
<dbReference type="EC" id="2.7.13.3" evidence="2"/>
<comment type="catalytic activity">
    <reaction evidence="1">
        <text>ATP + protein L-histidine = ADP + protein N-phospho-L-histidine.</text>
        <dbReference type="EC" id="2.7.13.3"/>
    </reaction>
</comment>
<dbReference type="InterPro" id="IPR013656">
    <property type="entry name" value="PAS_4"/>
</dbReference>
<gene>
    <name evidence="11" type="ORF">CfE428DRAFT_3340</name>
</gene>
<dbReference type="InterPro" id="IPR003594">
    <property type="entry name" value="HATPase_dom"/>
</dbReference>
<dbReference type="CDD" id="cd00082">
    <property type="entry name" value="HisKA"/>
    <property type="match status" value="1"/>
</dbReference>
<feature type="transmembrane region" description="Helical" evidence="7">
    <location>
        <begin position="33"/>
        <end position="53"/>
    </location>
</feature>
<dbReference type="GO" id="GO:0009927">
    <property type="term" value="F:histidine phosphotransfer kinase activity"/>
    <property type="evidence" value="ECO:0007669"/>
    <property type="project" value="TreeGrafter"/>
</dbReference>
<dbReference type="NCBIfam" id="TIGR00229">
    <property type="entry name" value="sensory_box"/>
    <property type="match status" value="3"/>
</dbReference>
<dbReference type="eggNOG" id="COG2205">
    <property type="taxonomic scope" value="Bacteria"/>
</dbReference>
<dbReference type="Gene3D" id="3.30.450.40">
    <property type="match status" value="1"/>
</dbReference>
<dbReference type="PRINTS" id="PR00344">
    <property type="entry name" value="BCTRLSENSOR"/>
</dbReference>
<keyword evidence="6" id="KW-0175">Coiled coil</keyword>
<dbReference type="PROSITE" id="PS50109">
    <property type="entry name" value="HIS_KIN"/>
    <property type="match status" value="1"/>
</dbReference>
<keyword evidence="7" id="KW-1133">Transmembrane helix</keyword>
<dbReference type="CDD" id="cd00130">
    <property type="entry name" value="PAS"/>
    <property type="match status" value="3"/>
</dbReference>
<protein>
    <recommendedName>
        <fullName evidence="2">histidine kinase</fullName>
        <ecNumber evidence="2">2.7.13.3</ecNumber>
    </recommendedName>
</protein>
<dbReference type="InterPro" id="IPR036890">
    <property type="entry name" value="HATPase_C_sf"/>
</dbReference>
<dbReference type="EMBL" id="ABVL01000009">
    <property type="protein sequence ID" value="EDY19163.1"/>
    <property type="molecule type" value="Genomic_DNA"/>
</dbReference>
<dbReference type="Gene3D" id="3.30.450.20">
    <property type="entry name" value="PAS domain"/>
    <property type="match status" value="3"/>
</dbReference>
<dbReference type="InterPro" id="IPR035965">
    <property type="entry name" value="PAS-like_dom_sf"/>
</dbReference>
<dbReference type="InterPro" id="IPR001610">
    <property type="entry name" value="PAC"/>
</dbReference>
<dbReference type="InterPro" id="IPR005467">
    <property type="entry name" value="His_kinase_dom"/>
</dbReference>
<dbReference type="InterPro" id="IPR003661">
    <property type="entry name" value="HisK_dim/P_dom"/>
</dbReference>
<dbReference type="FunFam" id="3.30.565.10:FF:000010">
    <property type="entry name" value="Sensor histidine kinase RcsC"/>
    <property type="match status" value="1"/>
</dbReference>
<dbReference type="InterPro" id="IPR000014">
    <property type="entry name" value="PAS"/>
</dbReference>
<evidence type="ECO:0000256" key="1">
    <source>
        <dbReference type="ARBA" id="ARBA00000085"/>
    </source>
</evidence>
<evidence type="ECO:0000259" key="10">
    <source>
        <dbReference type="PROSITE" id="PS50113"/>
    </source>
</evidence>
<accession>B4D352</accession>
<dbReference type="PANTHER" id="PTHR43047">
    <property type="entry name" value="TWO-COMPONENT HISTIDINE PROTEIN KINASE"/>
    <property type="match status" value="1"/>
</dbReference>
<proteinExistence type="predicted"/>
<keyword evidence="7" id="KW-0472">Membrane</keyword>
<dbReference type="InterPro" id="IPR000700">
    <property type="entry name" value="PAS-assoc_C"/>
</dbReference>
<evidence type="ECO:0000256" key="2">
    <source>
        <dbReference type="ARBA" id="ARBA00012438"/>
    </source>
</evidence>
<dbReference type="Gene3D" id="1.10.287.130">
    <property type="match status" value="1"/>
</dbReference>